<dbReference type="InterPro" id="IPR000504">
    <property type="entry name" value="RRM_dom"/>
</dbReference>
<sequence length="93" mass="10279">MNMYVSNLGFGVTDGELKSMFSKYGEVTSVKVITDRETGRSRGFAFVEMADEAAEKAMRELDGTQADGRTISVSKAKPKSDSGSFQRDRGNRW</sequence>
<keyword evidence="1" id="KW-0694">RNA-binding</keyword>
<dbReference type="InterPro" id="IPR035979">
    <property type="entry name" value="RBD_domain_sf"/>
</dbReference>
<feature type="domain" description="RRM" evidence="3">
    <location>
        <begin position="1"/>
        <end position="78"/>
    </location>
</feature>
<feature type="region of interest" description="Disordered" evidence="2">
    <location>
        <begin position="61"/>
        <end position="93"/>
    </location>
</feature>
<reference evidence="4" key="1">
    <citation type="journal article" date="2014" name="Int. J. Syst. Evol. Microbiol.">
        <title>Complete genome sequence of Corynebacterium casei LMG S-19264T (=DSM 44701T), isolated from a smear-ripened cheese.</title>
        <authorList>
            <consortium name="US DOE Joint Genome Institute (JGI-PGF)"/>
            <person name="Walter F."/>
            <person name="Albersmeier A."/>
            <person name="Kalinowski J."/>
            <person name="Ruckert C."/>
        </authorList>
    </citation>
    <scope>NUCLEOTIDE SEQUENCE</scope>
    <source>
        <strain evidence="4">CGMCC 1.15448</strain>
    </source>
</reference>
<gene>
    <name evidence="4" type="ORF">GCM10011511_07020</name>
</gene>
<dbReference type="GO" id="GO:0003723">
    <property type="term" value="F:RNA binding"/>
    <property type="evidence" value="ECO:0007669"/>
    <property type="project" value="UniProtKB-KW"/>
</dbReference>
<dbReference type="Pfam" id="PF00076">
    <property type="entry name" value="RRM_1"/>
    <property type="match status" value="1"/>
</dbReference>
<dbReference type="SMART" id="SM00361">
    <property type="entry name" value="RRM_1"/>
    <property type="match status" value="1"/>
</dbReference>
<dbReference type="CDD" id="cd21608">
    <property type="entry name" value="RRM2_NsCP33_like"/>
    <property type="match status" value="1"/>
</dbReference>
<dbReference type="RefSeq" id="WP_188928601.1">
    <property type="nucleotide sequence ID" value="NZ_BMJC01000001.1"/>
</dbReference>
<dbReference type="PANTHER" id="PTHR48027">
    <property type="entry name" value="HETEROGENEOUS NUCLEAR RIBONUCLEOPROTEIN 87F-RELATED"/>
    <property type="match status" value="1"/>
</dbReference>
<evidence type="ECO:0000313" key="5">
    <source>
        <dbReference type="Proteomes" id="UP000607559"/>
    </source>
</evidence>
<evidence type="ECO:0000256" key="2">
    <source>
        <dbReference type="SAM" id="MobiDB-lite"/>
    </source>
</evidence>
<dbReference type="EMBL" id="BMJC01000001">
    <property type="protein sequence ID" value="GGA86552.1"/>
    <property type="molecule type" value="Genomic_DNA"/>
</dbReference>
<name>A0A8J2U8M7_9BACT</name>
<dbReference type="InterPro" id="IPR012677">
    <property type="entry name" value="Nucleotide-bd_a/b_plait_sf"/>
</dbReference>
<evidence type="ECO:0000313" key="4">
    <source>
        <dbReference type="EMBL" id="GGA86552.1"/>
    </source>
</evidence>
<dbReference type="Gene3D" id="3.30.70.330">
    <property type="match status" value="1"/>
</dbReference>
<dbReference type="Proteomes" id="UP000607559">
    <property type="component" value="Unassembled WGS sequence"/>
</dbReference>
<organism evidence="4 5">
    <name type="scientific">Puia dinghuensis</name>
    <dbReference type="NCBI Taxonomy" id="1792502"/>
    <lineage>
        <taxon>Bacteria</taxon>
        <taxon>Pseudomonadati</taxon>
        <taxon>Bacteroidota</taxon>
        <taxon>Chitinophagia</taxon>
        <taxon>Chitinophagales</taxon>
        <taxon>Chitinophagaceae</taxon>
        <taxon>Puia</taxon>
    </lineage>
</organism>
<accession>A0A8J2U8M7</accession>
<dbReference type="PROSITE" id="PS50102">
    <property type="entry name" value="RRM"/>
    <property type="match status" value="1"/>
</dbReference>
<dbReference type="InterPro" id="IPR052462">
    <property type="entry name" value="SLIRP/GR-RBP-like"/>
</dbReference>
<evidence type="ECO:0000256" key="1">
    <source>
        <dbReference type="ARBA" id="ARBA00022884"/>
    </source>
</evidence>
<reference evidence="4" key="2">
    <citation type="submission" date="2020-09" db="EMBL/GenBank/DDBJ databases">
        <authorList>
            <person name="Sun Q."/>
            <person name="Zhou Y."/>
        </authorList>
    </citation>
    <scope>NUCLEOTIDE SEQUENCE</scope>
    <source>
        <strain evidence="4">CGMCC 1.15448</strain>
    </source>
</reference>
<dbReference type="SUPFAM" id="SSF54928">
    <property type="entry name" value="RNA-binding domain, RBD"/>
    <property type="match status" value="1"/>
</dbReference>
<dbReference type="SMART" id="SM00360">
    <property type="entry name" value="RRM"/>
    <property type="match status" value="1"/>
</dbReference>
<dbReference type="InterPro" id="IPR003954">
    <property type="entry name" value="RRM_euk-type"/>
</dbReference>
<protein>
    <submittedName>
        <fullName evidence="4">RNA-binding protein</fullName>
    </submittedName>
</protein>
<dbReference type="AlphaFoldDB" id="A0A8J2U8M7"/>
<comment type="caution">
    <text evidence="4">The sequence shown here is derived from an EMBL/GenBank/DDBJ whole genome shotgun (WGS) entry which is preliminary data.</text>
</comment>
<evidence type="ECO:0000259" key="3">
    <source>
        <dbReference type="PROSITE" id="PS50102"/>
    </source>
</evidence>
<dbReference type="InterPro" id="IPR048289">
    <property type="entry name" value="RRM2_NsCP33-like"/>
</dbReference>
<proteinExistence type="predicted"/>
<keyword evidence="5" id="KW-1185">Reference proteome</keyword>